<gene>
    <name evidence="1" type="ORF">SAG0136_07930</name>
</gene>
<dbReference type="AlphaFoldDB" id="V6Z687"/>
<organism evidence="1 2">
    <name type="scientific">Streptococcus agalactiae LMG 14747</name>
    <dbReference type="NCBI Taxonomy" id="1154860"/>
    <lineage>
        <taxon>Bacteria</taxon>
        <taxon>Bacillati</taxon>
        <taxon>Bacillota</taxon>
        <taxon>Bacilli</taxon>
        <taxon>Lactobacillales</taxon>
        <taxon>Streptococcaceae</taxon>
        <taxon>Streptococcus</taxon>
    </lineage>
</organism>
<evidence type="ECO:0000313" key="2">
    <source>
        <dbReference type="Proteomes" id="UP000018482"/>
    </source>
</evidence>
<dbReference type="Pfam" id="PF05565">
    <property type="entry name" value="Sipho_Gp157"/>
    <property type="match status" value="1"/>
</dbReference>
<comment type="caution">
    <text evidence="1">The sequence shown here is derived from an EMBL/GenBank/DDBJ whole genome shotgun (WGS) entry which is preliminary data.</text>
</comment>
<proteinExistence type="predicted"/>
<name>V6Z687_STRAG</name>
<evidence type="ECO:0000313" key="1">
    <source>
        <dbReference type="EMBL" id="ESV55134.1"/>
    </source>
</evidence>
<sequence>MGTLYELKGLYQEIYNMFLDEEIDEETLTATLESLEGEFEDVMEWQAKLLRNLYADAESYKSEKLRFAKKQSQAENAIDRVKTRMSEMMELAGQTKVKTPTANLTLRKTKSVEIKDLEKIPVAYIKTTYTPIKTDIKKAIENGEVIEGAEIVEKEGVMVR</sequence>
<accession>V6Z687</accession>
<dbReference type="Proteomes" id="UP000018482">
    <property type="component" value="Unassembled WGS sequence"/>
</dbReference>
<dbReference type="EMBL" id="ANQC01000116">
    <property type="protein sequence ID" value="ESV55134.1"/>
    <property type="molecule type" value="Genomic_DNA"/>
</dbReference>
<reference evidence="1 2" key="1">
    <citation type="submission" date="2013-05" db="EMBL/GenBank/DDBJ databases">
        <authorList>
            <person name="Richards V.P."/>
            <person name="Durkin S.A.S."/>
            <person name="Kim M."/>
            <person name="Pavinski Bitar P.D."/>
            <person name="Stanhope M.J."/>
            <person name="Town C.D."/>
            <person name="Venter J.C."/>
        </authorList>
    </citation>
    <scope>NUCLEOTIDE SEQUENCE [LARGE SCALE GENOMIC DNA]</scope>
    <source>
        <strain evidence="1 2">LMG 14747</strain>
    </source>
</reference>
<evidence type="ECO:0008006" key="3">
    <source>
        <dbReference type="Google" id="ProtNLM"/>
    </source>
</evidence>
<protein>
    <recommendedName>
        <fullName evidence="3">Siphovirus Gp157 family protein</fullName>
    </recommendedName>
</protein>
<dbReference type="InterPro" id="IPR008840">
    <property type="entry name" value="Sipho_Gp157"/>
</dbReference>